<comment type="caution">
    <text evidence="8">The sequence shown here is derived from an EMBL/GenBank/DDBJ whole genome shotgun (WGS) entry which is preliminary data.</text>
</comment>
<keyword evidence="1" id="KW-0540">Nuclease</keyword>
<evidence type="ECO:0000256" key="6">
    <source>
        <dbReference type="ARBA" id="ARBA00022884"/>
    </source>
</evidence>
<dbReference type="CDD" id="cd07714">
    <property type="entry name" value="RNaseJ_MBL-fold"/>
    <property type="match status" value="1"/>
</dbReference>
<proteinExistence type="predicted"/>
<gene>
    <name evidence="8" type="ORF">ACFOGJ_02010</name>
</gene>
<keyword evidence="4" id="KW-0862">Zinc</keyword>
<dbReference type="EMBL" id="JBHRTR010000005">
    <property type="protein sequence ID" value="MFC3225987.1"/>
    <property type="molecule type" value="Genomic_DNA"/>
</dbReference>
<keyword evidence="6" id="KW-0694">RNA-binding</keyword>
<evidence type="ECO:0000256" key="5">
    <source>
        <dbReference type="ARBA" id="ARBA00022839"/>
    </source>
</evidence>
<dbReference type="InterPro" id="IPR041636">
    <property type="entry name" value="RNase_J_C"/>
</dbReference>
<dbReference type="InterPro" id="IPR055132">
    <property type="entry name" value="RNase_J_b_CASP"/>
</dbReference>
<dbReference type="Pfam" id="PF17770">
    <property type="entry name" value="RNase_J_C"/>
    <property type="match status" value="1"/>
</dbReference>
<keyword evidence="9" id="KW-1185">Reference proteome</keyword>
<name>A0ABV7KUL5_9PROT</name>
<evidence type="ECO:0000256" key="3">
    <source>
        <dbReference type="ARBA" id="ARBA00022801"/>
    </source>
</evidence>
<dbReference type="SMART" id="SM00849">
    <property type="entry name" value="Lactamase_B"/>
    <property type="match status" value="1"/>
</dbReference>
<keyword evidence="3 8" id="KW-0378">Hydrolase</keyword>
<feature type="domain" description="Metallo-beta-lactamase" evidence="7">
    <location>
        <begin position="29"/>
        <end position="224"/>
    </location>
</feature>
<keyword evidence="2" id="KW-0479">Metal-binding</keyword>
<dbReference type="Gene3D" id="3.60.15.10">
    <property type="entry name" value="Ribonuclease Z/Hydroxyacylglutathione hydrolase-like"/>
    <property type="match status" value="1"/>
</dbReference>
<dbReference type="Gene3D" id="3.40.50.10710">
    <property type="entry name" value="Metallo-hydrolase/oxidoreductase"/>
    <property type="match status" value="1"/>
</dbReference>
<dbReference type="GO" id="GO:0016787">
    <property type="term" value="F:hydrolase activity"/>
    <property type="evidence" value="ECO:0007669"/>
    <property type="project" value="UniProtKB-KW"/>
</dbReference>
<organism evidence="8 9">
    <name type="scientific">Marinibaculum pumilum</name>
    <dbReference type="NCBI Taxonomy" id="1766165"/>
    <lineage>
        <taxon>Bacteria</taxon>
        <taxon>Pseudomonadati</taxon>
        <taxon>Pseudomonadota</taxon>
        <taxon>Alphaproteobacteria</taxon>
        <taxon>Rhodospirillales</taxon>
        <taxon>Rhodospirillaceae</taxon>
        <taxon>Marinibaculum</taxon>
    </lineage>
</organism>
<dbReference type="InterPro" id="IPR001279">
    <property type="entry name" value="Metallo-B-lactamas"/>
</dbReference>
<dbReference type="PANTHER" id="PTHR43694">
    <property type="entry name" value="RIBONUCLEASE J"/>
    <property type="match status" value="1"/>
</dbReference>
<dbReference type="Gene3D" id="3.10.20.580">
    <property type="match status" value="1"/>
</dbReference>
<dbReference type="PANTHER" id="PTHR43694:SF1">
    <property type="entry name" value="RIBONUCLEASE J"/>
    <property type="match status" value="1"/>
</dbReference>
<dbReference type="EC" id="3.1.-.-" evidence="8"/>
<dbReference type="Pfam" id="PF22505">
    <property type="entry name" value="RNase_J_b_CASP"/>
    <property type="match status" value="1"/>
</dbReference>
<accession>A0ABV7KUL5</accession>
<evidence type="ECO:0000313" key="8">
    <source>
        <dbReference type="EMBL" id="MFC3225987.1"/>
    </source>
</evidence>
<dbReference type="InterPro" id="IPR036866">
    <property type="entry name" value="RibonucZ/Hydroxyglut_hydro"/>
</dbReference>
<dbReference type="InterPro" id="IPR042173">
    <property type="entry name" value="RNase_J_2"/>
</dbReference>
<protein>
    <submittedName>
        <fullName evidence="8">Ribonuclease J</fullName>
        <ecNumber evidence="8">3.1.-.-</ecNumber>
    </submittedName>
</protein>
<dbReference type="Pfam" id="PF07521">
    <property type="entry name" value="RMMBL"/>
    <property type="match status" value="1"/>
</dbReference>
<reference evidence="9" key="1">
    <citation type="journal article" date="2019" name="Int. J. Syst. Evol. Microbiol.">
        <title>The Global Catalogue of Microorganisms (GCM) 10K type strain sequencing project: providing services to taxonomists for standard genome sequencing and annotation.</title>
        <authorList>
            <consortium name="The Broad Institute Genomics Platform"/>
            <consortium name="The Broad Institute Genome Sequencing Center for Infectious Disease"/>
            <person name="Wu L."/>
            <person name="Ma J."/>
        </authorList>
    </citation>
    <scope>NUCLEOTIDE SEQUENCE [LARGE SCALE GENOMIC DNA]</scope>
    <source>
        <strain evidence="9">KCTC 42964</strain>
    </source>
</reference>
<dbReference type="RefSeq" id="WP_379897731.1">
    <property type="nucleotide sequence ID" value="NZ_JBHRTR010000005.1"/>
</dbReference>
<evidence type="ECO:0000259" key="7">
    <source>
        <dbReference type="SMART" id="SM00849"/>
    </source>
</evidence>
<sequence>MTQHQDPETPGIDPASLVFLPLGGAGEIGMNLNLYGCDGKWLMVDLGITFADDTMPGIDLLTPDPSWIADRAEDLVGLVLTHAHEDHLGAVPHLWPELECPVYATPFAAALLRRKLSEFGLEGEVPIHELRPDEALALGPFRITPVGLTHSIPEMRALSIETRHGRVLHTGDWKLDPDPLVGPASDLAALERLGDEGVLALVCDSTNALSPGTSGSEADVRRHLIDLVAKQTGRVAIATFASNVARVETVGEVAKATGRRLCIVGRSLHRITEVSRECGYLGGMPDLVDERDVGYLPREEVLLLCTGCQGEPRGAMARIAGDTHPNITLAPGDTTIFSSKIIPGNERTLFALHNLLASRGIEVLTEKDAPIHVSGHPCRDELAEMYRIVRPQIAVPVHGEARHLISHAALARSLGVGEAVVTRNGHAVRLSPGRPAIVAEVPAGRLAVDGEDLVLPDGPVLRTRRRLMRNGAVFVTLALDGKGLPMGEPMIALSGVAEDDDGALAGEAGEAVLSAVRRLSNADRNIDEMVEDAARRAVRRMFRGLNGRRPIVEVHLVRMTGVKAA</sequence>
<evidence type="ECO:0000256" key="4">
    <source>
        <dbReference type="ARBA" id="ARBA00022833"/>
    </source>
</evidence>
<dbReference type="SUPFAM" id="SSF56281">
    <property type="entry name" value="Metallo-hydrolase/oxidoreductase"/>
    <property type="match status" value="1"/>
</dbReference>
<evidence type="ECO:0000256" key="2">
    <source>
        <dbReference type="ARBA" id="ARBA00022723"/>
    </source>
</evidence>
<dbReference type="Proteomes" id="UP001595528">
    <property type="component" value="Unassembled WGS sequence"/>
</dbReference>
<evidence type="ECO:0000313" key="9">
    <source>
        <dbReference type="Proteomes" id="UP001595528"/>
    </source>
</evidence>
<keyword evidence="5" id="KW-0269">Exonuclease</keyword>
<dbReference type="InterPro" id="IPR011108">
    <property type="entry name" value="RMMBL"/>
</dbReference>
<dbReference type="Pfam" id="PF12706">
    <property type="entry name" value="Lactamase_B_2"/>
    <property type="match status" value="1"/>
</dbReference>
<evidence type="ECO:0000256" key="1">
    <source>
        <dbReference type="ARBA" id="ARBA00022722"/>
    </source>
</evidence>